<comment type="caution">
    <text evidence="2">The sequence shown here is derived from an EMBL/GenBank/DDBJ whole genome shotgun (WGS) entry which is preliminary data.</text>
</comment>
<keyword evidence="3" id="KW-1185">Reference proteome</keyword>
<proteinExistence type="predicted"/>
<evidence type="ECO:0008006" key="4">
    <source>
        <dbReference type="Google" id="ProtNLM"/>
    </source>
</evidence>
<organism evidence="2 3">
    <name type="scientific">Streptomyces canarius</name>
    <dbReference type="NCBI Taxonomy" id="285453"/>
    <lineage>
        <taxon>Bacteria</taxon>
        <taxon>Bacillati</taxon>
        <taxon>Actinomycetota</taxon>
        <taxon>Actinomycetes</taxon>
        <taxon>Kitasatosporales</taxon>
        <taxon>Streptomycetaceae</taxon>
        <taxon>Streptomyces</taxon>
    </lineage>
</organism>
<dbReference type="Proteomes" id="UP000653644">
    <property type="component" value="Unassembled WGS sequence"/>
</dbReference>
<feature type="region of interest" description="Disordered" evidence="1">
    <location>
        <begin position="36"/>
        <end position="56"/>
    </location>
</feature>
<gene>
    <name evidence="2" type="ORF">GCM10010345_88960</name>
</gene>
<evidence type="ECO:0000256" key="1">
    <source>
        <dbReference type="SAM" id="MobiDB-lite"/>
    </source>
</evidence>
<reference evidence="3" key="1">
    <citation type="journal article" date="2019" name="Int. J. Syst. Evol. Microbiol.">
        <title>The Global Catalogue of Microorganisms (GCM) 10K type strain sequencing project: providing services to taxonomists for standard genome sequencing and annotation.</title>
        <authorList>
            <consortium name="The Broad Institute Genomics Platform"/>
            <consortium name="The Broad Institute Genome Sequencing Center for Infectious Disease"/>
            <person name="Wu L."/>
            <person name="Ma J."/>
        </authorList>
    </citation>
    <scope>NUCLEOTIDE SEQUENCE [LARGE SCALE GENOMIC DNA]</scope>
    <source>
        <strain evidence="3">JCM 4733</strain>
    </source>
</reference>
<accession>A0ABQ3DBV7</accession>
<sequence>MCHNDPAPKNTVYQLRVGEPRPAMFMDWDRAAPGARVVGSRRTAPVPATRAHTAAG</sequence>
<evidence type="ECO:0000313" key="2">
    <source>
        <dbReference type="EMBL" id="GHA72186.1"/>
    </source>
</evidence>
<evidence type="ECO:0000313" key="3">
    <source>
        <dbReference type="Proteomes" id="UP000653644"/>
    </source>
</evidence>
<dbReference type="EMBL" id="BMVN01000084">
    <property type="protein sequence ID" value="GHA72186.1"/>
    <property type="molecule type" value="Genomic_DNA"/>
</dbReference>
<name>A0ABQ3DBV7_9ACTN</name>
<protein>
    <recommendedName>
        <fullName evidence="4">Aminoglycoside phosphotransferase domain-containing protein</fullName>
    </recommendedName>
</protein>